<name>A0ABV6BE23_9GAMM</name>
<feature type="transmembrane region" description="Helical" evidence="5">
    <location>
        <begin position="21"/>
        <end position="42"/>
    </location>
</feature>
<dbReference type="RefSeq" id="WP_377242353.1">
    <property type="nucleotide sequence ID" value="NZ_JBHLXP010000001.1"/>
</dbReference>
<keyword evidence="4 5" id="KW-0472">Membrane</keyword>
<dbReference type="InterPro" id="IPR013525">
    <property type="entry name" value="ABC2_TM"/>
</dbReference>
<evidence type="ECO:0000256" key="1">
    <source>
        <dbReference type="ARBA" id="ARBA00004141"/>
    </source>
</evidence>
<feature type="transmembrane region" description="Helical" evidence="5">
    <location>
        <begin position="239"/>
        <end position="265"/>
    </location>
</feature>
<evidence type="ECO:0000256" key="4">
    <source>
        <dbReference type="ARBA" id="ARBA00023136"/>
    </source>
</evidence>
<feature type="transmembrane region" description="Helical" evidence="5">
    <location>
        <begin position="285"/>
        <end position="307"/>
    </location>
</feature>
<protein>
    <submittedName>
        <fullName evidence="7">ABC transporter permease</fullName>
    </submittedName>
</protein>
<dbReference type="Pfam" id="PF12698">
    <property type="entry name" value="ABC2_membrane_3"/>
    <property type="match status" value="1"/>
</dbReference>
<evidence type="ECO:0000256" key="5">
    <source>
        <dbReference type="SAM" id="Phobius"/>
    </source>
</evidence>
<feature type="domain" description="ABC-2 type transporter transmembrane" evidence="6">
    <location>
        <begin position="19"/>
        <end position="384"/>
    </location>
</feature>
<keyword evidence="2 5" id="KW-0812">Transmembrane</keyword>
<dbReference type="EMBL" id="JBHLXP010000001">
    <property type="protein sequence ID" value="MFC0048298.1"/>
    <property type="molecule type" value="Genomic_DNA"/>
</dbReference>
<accession>A0ABV6BE23</accession>
<evidence type="ECO:0000256" key="3">
    <source>
        <dbReference type="ARBA" id="ARBA00022989"/>
    </source>
</evidence>
<dbReference type="Gene3D" id="3.40.1710.10">
    <property type="entry name" value="abc type-2 transporter like domain"/>
    <property type="match status" value="1"/>
</dbReference>
<keyword evidence="3 5" id="KW-1133">Transmembrane helix</keyword>
<evidence type="ECO:0000313" key="7">
    <source>
        <dbReference type="EMBL" id="MFC0048298.1"/>
    </source>
</evidence>
<evidence type="ECO:0000256" key="2">
    <source>
        <dbReference type="ARBA" id="ARBA00022692"/>
    </source>
</evidence>
<feature type="transmembrane region" description="Helical" evidence="5">
    <location>
        <begin position="369"/>
        <end position="392"/>
    </location>
</feature>
<dbReference type="PANTHER" id="PTHR43471">
    <property type="entry name" value="ABC TRANSPORTER PERMEASE"/>
    <property type="match status" value="1"/>
</dbReference>
<dbReference type="Proteomes" id="UP001589813">
    <property type="component" value="Unassembled WGS sequence"/>
</dbReference>
<feature type="transmembrane region" description="Helical" evidence="5">
    <location>
        <begin position="319"/>
        <end position="339"/>
    </location>
</feature>
<comment type="subcellular location">
    <subcellularLocation>
        <location evidence="1">Membrane</location>
        <topology evidence="1">Multi-pass membrane protein</topology>
    </subcellularLocation>
</comment>
<keyword evidence="8" id="KW-1185">Reference proteome</keyword>
<organism evidence="7 8">
    <name type="scientific">Rheinheimera tilapiae</name>
    <dbReference type="NCBI Taxonomy" id="875043"/>
    <lineage>
        <taxon>Bacteria</taxon>
        <taxon>Pseudomonadati</taxon>
        <taxon>Pseudomonadota</taxon>
        <taxon>Gammaproteobacteria</taxon>
        <taxon>Chromatiales</taxon>
        <taxon>Chromatiaceae</taxon>
        <taxon>Rheinheimera</taxon>
    </lineage>
</organism>
<evidence type="ECO:0000313" key="8">
    <source>
        <dbReference type="Proteomes" id="UP001589813"/>
    </source>
</evidence>
<comment type="caution">
    <text evidence="7">The sequence shown here is derived from an EMBL/GenBank/DDBJ whole genome shotgun (WGS) entry which is preliminary data.</text>
</comment>
<reference evidence="7 8" key="1">
    <citation type="submission" date="2024-09" db="EMBL/GenBank/DDBJ databases">
        <authorList>
            <person name="Sun Q."/>
            <person name="Mori K."/>
        </authorList>
    </citation>
    <scope>NUCLEOTIDE SEQUENCE [LARGE SCALE GENOMIC DNA]</scope>
    <source>
        <strain evidence="7 8">KCTC 23315</strain>
    </source>
</reference>
<dbReference type="PANTHER" id="PTHR43471:SF3">
    <property type="entry name" value="ABC TRANSPORTER PERMEASE PROTEIN NATB"/>
    <property type="match status" value="1"/>
</dbReference>
<gene>
    <name evidence="7" type="ORF">ACFFJP_08355</name>
</gene>
<evidence type="ECO:0000259" key="6">
    <source>
        <dbReference type="Pfam" id="PF12698"/>
    </source>
</evidence>
<sequence>MWQVYLKELLELSRDRKTLMFVILLPVLIFPVIFGLLGLVAANVTASAQAEEHKYVIINADKAPAFAEQLFYHKNFKQVSTELAEPEALRQAIRDGQFDLAVIIPADFAAGSTELAQSQWTVIYNTAPVLDLIGNYLKDLVKDYSRQLQLARLEAVGVTGKQVDAVLEPVQINKVSSAENRENLGEKLGGWIAYLLVPLCFMGCSYPAIDIAAGEKERGTLETLLICPISRTSLVLGKFLTVLTTGLATALITVLSFGGWGYLIGSLAGVDVVAKAMSALGFGDLMLILAMLIPLTMIFASALLSLSIYARSFKEAQNYIGPMSILVFVPLALALLPGVELNWKTALIPMTNISLCIKELVKGTIDMGILTLVIASTVVLAGVLIAFCVNWFQREKVLFR</sequence>
<proteinExistence type="predicted"/>